<feature type="region of interest" description="Disordered" evidence="11">
    <location>
        <begin position="1395"/>
        <end position="1431"/>
    </location>
</feature>
<organism evidence="13 14">
    <name type="scientific">Lithospermum erythrorhizon</name>
    <name type="common">Purple gromwell</name>
    <name type="synonym">Lithospermum officinale var. erythrorhizon</name>
    <dbReference type="NCBI Taxonomy" id="34254"/>
    <lineage>
        <taxon>Eukaryota</taxon>
        <taxon>Viridiplantae</taxon>
        <taxon>Streptophyta</taxon>
        <taxon>Embryophyta</taxon>
        <taxon>Tracheophyta</taxon>
        <taxon>Spermatophyta</taxon>
        <taxon>Magnoliopsida</taxon>
        <taxon>eudicotyledons</taxon>
        <taxon>Gunneridae</taxon>
        <taxon>Pentapetalae</taxon>
        <taxon>asterids</taxon>
        <taxon>lamiids</taxon>
        <taxon>Boraginales</taxon>
        <taxon>Boraginaceae</taxon>
        <taxon>Boraginoideae</taxon>
        <taxon>Lithospermeae</taxon>
        <taxon>Lithospermum</taxon>
    </lineage>
</organism>
<evidence type="ECO:0000256" key="8">
    <source>
        <dbReference type="ARBA" id="ARBA00079374"/>
    </source>
</evidence>
<dbReference type="Gene3D" id="1.25.10.10">
    <property type="entry name" value="Leucine-rich Repeat Variant"/>
    <property type="match status" value="5"/>
</dbReference>
<dbReference type="FunFam" id="1.25.10.10:FF:000137">
    <property type="entry name" value="Protein MOR1"/>
    <property type="match status" value="1"/>
</dbReference>
<name>A0AAV3PDS9_LITER</name>
<evidence type="ECO:0000256" key="7">
    <source>
        <dbReference type="ARBA" id="ARBA00069484"/>
    </source>
</evidence>
<dbReference type="InterPro" id="IPR016024">
    <property type="entry name" value="ARM-type_fold"/>
</dbReference>
<keyword evidence="5" id="KW-0206">Cytoskeleton</keyword>
<feature type="domain" description="TOG" evidence="12">
    <location>
        <begin position="1155"/>
        <end position="1398"/>
    </location>
</feature>
<dbReference type="SMART" id="SM01349">
    <property type="entry name" value="TOG"/>
    <property type="match status" value="5"/>
</dbReference>
<evidence type="ECO:0000256" key="1">
    <source>
        <dbReference type="ARBA" id="ARBA00004245"/>
    </source>
</evidence>
<feature type="region of interest" description="Disordered" evidence="11">
    <location>
        <begin position="234"/>
        <end position="267"/>
    </location>
</feature>
<dbReference type="InterPro" id="IPR048491">
    <property type="entry name" value="XMAP215_CLASP_TOG"/>
</dbReference>
<dbReference type="GO" id="GO:0005874">
    <property type="term" value="C:microtubule"/>
    <property type="evidence" value="ECO:0007669"/>
    <property type="project" value="UniProtKB-KW"/>
</dbReference>
<comment type="caution">
    <text evidence="13">The sequence shown here is derived from an EMBL/GenBank/DDBJ whole genome shotgun (WGS) entry which is preliminary data.</text>
</comment>
<dbReference type="GO" id="GO:0030951">
    <property type="term" value="P:establishment or maintenance of microtubule cytoskeleton polarity"/>
    <property type="evidence" value="ECO:0007669"/>
    <property type="project" value="InterPro"/>
</dbReference>
<dbReference type="InterPro" id="IPR034085">
    <property type="entry name" value="TOG"/>
</dbReference>
<dbReference type="InterPro" id="IPR021133">
    <property type="entry name" value="HEAT_type_2"/>
</dbReference>
<dbReference type="FunFam" id="1.25.10.10:FF:000155">
    <property type="entry name" value="Protein MOR1"/>
    <property type="match status" value="1"/>
</dbReference>
<feature type="repeat" description="HEAT" evidence="10">
    <location>
        <begin position="447"/>
        <end position="485"/>
    </location>
</feature>
<dbReference type="Pfam" id="PF21041">
    <property type="entry name" value="XMAP215_CLASP_TOG"/>
    <property type="match status" value="3"/>
</dbReference>
<dbReference type="SUPFAM" id="SSF48371">
    <property type="entry name" value="ARM repeat"/>
    <property type="match status" value="2"/>
</dbReference>
<evidence type="ECO:0000256" key="11">
    <source>
        <dbReference type="SAM" id="MobiDB-lite"/>
    </source>
</evidence>
<evidence type="ECO:0000313" key="13">
    <source>
        <dbReference type="EMBL" id="GAA0148445.1"/>
    </source>
</evidence>
<comment type="subcellular location">
    <subcellularLocation>
        <location evidence="1">Cytoplasm</location>
        <location evidence="1">Cytoskeleton</location>
    </subcellularLocation>
</comment>
<evidence type="ECO:0000313" key="14">
    <source>
        <dbReference type="Proteomes" id="UP001454036"/>
    </source>
</evidence>
<dbReference type="FunFam" id="1.25.10.10:FF:000121">
    <property type="entry name" value="Protein MOR1"/>
    <property type="match status" value="1"/>
</dbReference>
<feature type="region of interest" description="Disordered" evidence="11">
    <location>
        <begin position="543"/>
        <end position="568"/>
    </location>
</feature>
<dbReference type="GO" id="GO:0046785">
    <property type="term" value="P:microtubule polymerization"/>
    <property type="evidence" value="ECO:0007669"/>
    <property type="project" value="InterPro"/>
</dbReference>
<protein>
    <recommendedName>
        <fullName evidence="7">Protein MOR1</fullName>
    </recommendedName>
    <alternativeName>
        <fullName evidence="8">Protein GEM1</fullName>
    </alternativeName>
    <alternativeName>
        <fullName evidence="9">Protein MICROTUBULE ORGANIZATION 1</fullName>
    </alternativeName>
</protein>
<feature type="domain" description="TOG" evidence="12">
    <location>
        <begin position="841"/>
        <end position="1074"/>
    </location>
</feature>
<reference evidence="13 14" key="1">
    <citation type="submission" date="2024-01" db="EMBL/GenBank/DDBJ databases">
        <title>The complete chloroplast genome sequence of Lithospermum erythrorhizon: insights into the phylogenetic relationship among Boraginaceae species and the maternal lineages of purple gromwells.</title>
        <authorList>
            <person name="Okada T."/>
            <person name="Watanabe K."/>
        </authorList>
    </citation>
    <scope>NUCLEOTIDE SEQUENCE [LARGE SCALE GENOMIC DNA]</scope>
</reference>
<comment type="similarity">
    <text evidence="6">Belongs to the TOG/XMAP215 family.</text>
</comment>
<evidence type="ECO:0000256" key="4">
    <source>
        <dbReference type="ARBA" id="ARBA00022737"/>
    </source>
</evidence>
<keyword evidence="4" id="KW-0677">Repeat</keyword>
<dbReference type="GO" id="GO:0007051">
    <property type="term" value="P:spindle organization"/>
    <property type="evidence" value="ECO:0007669"/>
    <property type="project" value="InterPro"/>
</dbReference>
<dbReference type="InterPro" id="IPR011989">
    <property type="entry name" value="ARM-like"/>
</dbReference>
<feature type="domain" description="TOG" evidence="12">
    <location>
        <begin position="585"/>
        <end position="819"/>
    </location>
</feature>
<gene>
    <name evidence="13" type="ORF">LIER_07886</name>
</gene>
<evidence type="ECO:0000256" key="5">
    <source>
        <dbReference type="ARBA" id="ARBA00023212"/>
    </source>
</evidence>
<evidence type="ECO:0000256" key="6">
    <source>
        <dbReference type="ARBA" id="ARBA00025722"/>
    </source>
</evidence>
<keyword evidence="3" id="KW-0493">Microtubule</keyword>
<evidence type="ECO:0000256" key="9">
    <source>
        <dbReference type="ARBA" id="ARBA00082866"/>
    </source>
</evidence>
<feature type="region of interest" description="Disordered" evidence="11">
    <location>
        <begin position="1847"/>
        <end position="1906"/>
    </location>
</feature>
<dbReference type="PROSITE" id="PS50077">
    <property type="entry name" value="HEAT_REPEAT"/>
    <property type="match status" value="1"/>
</dbReference>
<feature type="compositionally biased region" description="Polar residues" evidence="11">
    <location>
        <begin position="1875"/>
        <end position="1898"/>
    </location>
</feature>
<keyword evidence="2" id="KW-0963">Cytoplasm</keyword>
<evidence type="ECO:0000256" key="2">
    <source>
        <dbReference type="ARBA" id="ARBA00022490"/>
    </source>
</evidence>
<dbReference type="FunFam" id="1.25.10.10:FF:000165">
    <property type="entry name" value="Protein MOR1"/>
    <property type="match status" value="1"/>
</dbReference>
<evidence type="ECO:0000256" key="3">
    <source>
        <dbReference type="ARBA" id="ARBA00022701"/>
    </source>
</evidence>
<dbReference type="GO" id="GO:0051010">
    <property type="term" value="F:microtubule plus-end binding"/>
    <property type="evidence" value="ECO:0007669"/>
    <property type="project" value="InterPro"/>
</dbReference>
<dbReference type="FunFam" id="1.25.10.10:FF:000019">
    <property type="entry name" value="Cytoskeleton-associated protein 5"/>
    <property type="match status" value="1"/>
</dbReference>
<accession>A0AAV3PDS9</accession>
<dbReference type="EMBL" id="BAABME010001239">
    <property type="protein sequence ID" value="GAA0148445.1"/>
    <property type="molecule type" value="Genomic_DNA"/>
</dbReference>
<keyword evidence="14" id="KW-1185">Reference proteome</keyword>
<evidence type="ECO:0000259" key="12">
    <source>
        <dbReference type="SMART" id="SM01349"/>
    </source>
</evidence>
<feature type="region of interest" description="Disordered" evidence="11">
    <location>
        <begin position="819"/>
        <end position="847"/>
    </location>
</feature>
<proteinExistence type="inferred from homology"/>
<feature type="compositionally biased region" description="Basic and acidic residues" evidence="11">
    <location>
        <begin position="238"/>
        <end position="247"/>
    </location>
</feature>
<dbReference type="Proteomes" id="UP001454036">
    <property type="component" value="Unassembled WGS sequence"/>
</dbReference>
<feature type="domain" description="TOG" evidence="12">
    <location>
        <begin position="1"/>
        <end position="234"/>
    </location>
</feature>
<feature type="region of interest" description="Disordered" evidence="11">
    <location>
        <begin position="1960"/>
        <end position="1980"/>
    </location>
</feature>
<dbReference type="InterPro" id="IPR045110">
    <property type="entry name" value="XMAP215"/>
</dbReference>
<sequence length="2030" mass="223720">MSTEDEKLLKEAKKLQWEDRLTHKNWKVRNDANIDLAALFYSINDPKDPRLKEFGHYFKKSVSDSNAPVQEKALDALIAYLKAADADVGRYAKEVGDAVVAKCLTGRPKTVEKAQAVFMLWIELEAVDAFLDAMEKAIKNKVAKAVVPAVDVMFQALSEFGSKIVPPKRILKMLPELFDHQDQNVRASSKGLTLELCRWIGKEPVKSILFEKMRDTMKKELEAELVNVAGTAKPTRKIRSEQDKEPEQEAVSEAVTAGPTEESAAEAPQEIDEYELVDPVDILTPLEKAGFWERVKAPKWSERKEAVAELTKLASTKRIAPGDFTEVCRTLKKLITDVNIAVAVEAIQAIGNIARGLRSHFSGNSRFLLPVLLEKLKEKKPTSIEALTQTLQAMHKSGCLNLVDVAEDVKTATKNKVPLVRSLTLNWVTYCIETSNKAVILKVHKEYVPICMESLNDGTPDVRDAAFSALAAIAKMVGMRPLEKSLEKLDDVRQKKLAEMIGGSGQSSGTTTGAVQSTVGIVSSAEALDGSFVRRSAASMLSGKRPVAAAPTKKKATSSKSGVTKKGEGIAPSKTIEAEDVEPAEMSLEEIESRLGSLIQADTISQLKSAVWKERLEAICSFKEQVESLENIDPSVEIVIRLLCAVPGWSEKNVQVQQQVIEVVTHITSTASKFPKKCAVLCLPGVCERVADIKTRAQAMKCLTAFCEAVGPGFIFERSFKIMKEHKNPKVLSEGIIWMVSAVEDFGVSLLKLKDLIDFCKDTGLQSSAAATRNATIKLIGALHKFLGPDIKGFLSDVKPALLSALDAEYEKNPFEGASAAPKRTVKASEASASSPGGGLDSLPREDISGKITPNLLKGFESSDWKVRLESIDSVNKILEEANKRIQPTGTGELFGALKGRLSDSNKNLIMASLSSIGGVASAMGPAVEKASKGIMADVLKCLGDNKKHMRECTLTTLDSWLAAVHLDKMIPYTTAALSEAKLSAEGRRELFEWISKQLAGLSEFSDAIHLLRPAASAMTDKSADVRKAAEACFNEILRVCGQETISRNLRDIQGPALAIVIERLKPHGGFHEIESIRTVSTSKISSKTAKSSSHGVRASQHLNRASSLRGLPTKGSRQDTMMTVQDITVQSQALLNVKDSNKIDRERIIVRRYKFEELRLEQIQDLENDIMKYFREDLQRRLLSTDFKKQVDGIDMLQKTLPSIKREVIEVIDVILKWFVLRLCEANTSCLLKVLEFLPELFATLRQEGYTMSEAEASIFLPCLTEKSGHNIEKVREKMRELMKQLVHEYSAAKTFPYILEGLRSRNNRTRIECVDLVGYLLEHHAAEINNQLKSLQIVASLTAERDGEIRKAALSTLATGYKILGDDIWRYVGKVTDAQRSMLDDRFKWKAREMDKRKEGKPGEARAALRRSVRDNGSEAAEQSVDLSRSASGPVFNRETLVTPPEFQMDRNPLARPLSGGVGPTDWNEALDIIAYGSPEQSVEGMKVVCHELAHATSDPDGSAMGDIVKDADRLVSCLANKVAKTFDFSLTGASSRSCKYVLNTLMQTFQNKRLAHSVKESTLDSLVTELLLWLLDERVPRMDDGSQLLKALNVLMLKILDNADRTSSFVVLINRLRPLDPSWWPSLAVDESPAIRNQKFSDLVVKCLIKLTKVLQSTIQEVDLDRVLQSIHIYLQELGMEEIRRRAGADDKPLRMVKTVLHELVKLRQTAIKGHLSMVPIDTEPQPIILAYIDLNLQTLAAARMLTPSVPVGQTHWGDSAANNTASATHSSDAQLKQELAAIFKKIGDKQTCTIGLYELYRITQLYPTASISVDIFAQLQNASEAFRTYIRDGLAQMEKNAAAGRTPSSVPMATPPPSSLNLSSPKFGTLSPVNTNPLNDSKSINIKSEPTNFSLPPPSYTEDDRHASAIFARSMASDQPELWQQQLGEQRSDRLGISGATLDAIRERMKSIQLAAAAGNQDTGSRSSQAGNGNVSHEISNQYLPLSEHPNTENPMHGGVLPMDEKALSGLQARMERLKSGSFEHL</sequence>
<evidence type="ECO:0000256" key="10">
    <source>
        <dbReference type="PROSITE-ProRule" id="PRU00103"/>
    </source>
</evidence>
<dbReference type="PANTHER" id="PTHR12609">
    <property type="entry name" value="MICROTUBULE ASSOCIATED PROTEIN XMAP215"/>
    <property type="match status" value="1"/>
</dbReference>
<dbReference type="GO" id="GO:0061863">
    <property type="term" value="F:microtubule plus end polymerase"/>
    <property type="evidence" value="ECO:0007669"/>
    <property type="project" value="InterPro"/>
</dbReference>
<feature type="domain" description="TOG" evidence="12">
    <location>
        <begin position="275"/>
        <end position="510"/>
    </location>
</feature>
<feature type="compositionally biased region" description="Polar residues" evidence="11">
    <location>
        <begin position="1964"/>
        <end position="1980"/>
    </location>
</feature>
<feature type="compositionally biased region" description="Basic and acidic residues" evidence="11">
    <location>
        <begin position="1395"/>
        <end position="1406"/>
    </location>
</feature>